<sequence length="79" mass="9092">MEKMNREQLTQMLSRAVHRWFRYYGLERDNYASQVLCNAALEFYNEGYRSEDDIATILIGTYVGIDATKINAPTSAAVH</sequence>
<evidence type="ECO:0000313" key="2">
    <source>
        <dbReference type="Proteomes" id="UP000295021"/>
    </source>
</evidence>
<name>A0AAJ3E0T9_9HYPH</name>
<dbReference type="EMBL" id="SMBI01000013">
    <property type="protein sequence ID" value="TCU19569.1"/>
    <property type="molecule type" value="Genomic_DNA"/>
</dbReference>
<accession>A0AAJ3E0T9</accession>
<dbReference type="AlphaFoldDB" id="A0AAJ3E0T9"/>
<dbReference type="RefSeq" id="WP_132613621.1">
    <property type="nucleotide sequence ID" value="NZ_JAAXQZ010000021.1"/>
</dbReference>
<evidence type="ECO:0000313" key="1">
    <source>
        <dbReference type="EMBL" id="TCU19569.1"/>
    </source>
</evidence>
<proteinExistence type="predicted"/>
<reference evidence="1 2" key="1">
    <citation type="submission" date="2019-03" db="EMBL/GenBank/DDBJ databases">
        <title>Genomic Encyclopedia of Type Strains, Phase IV (KMG-V): Genome sequencing to study the core and pangenomes of soil and plant-associated prokaryotes.</title>
        <authorList>
            <person name="Whitman W."/>
        </authorList>
    </citation>
    <scope>NUCLEOTIDE SEQUENCE [LARGE SCALE GENOMIC DNA]</scope>
    <source>
        <strain evidence="1 2">FB403</strain>
    </source>
</reference>
<organism evidence="1 2">
    <name type="scientific">Rhizobium laguerreae</name>
    <dbReference type="NCBI Taxonomy" id="1076926"/>
    <lineage>
        <taxon>Bacteria</taxon>
        <taxon>Pseudomonadati</taxon>
        <taxon>Pseudomonadota</taxon>
        <taxon>Alphaproteobacteria</taxon>
        <taxon>Hyphomicrobiales</taxon>
        <taxon>Rhizobiaceae</taxon>
        <taxon>Rhizobium/Agrobacterium group</taxon>
        <taxon>Rhizobium</taxon>
    </lineage>
</organism>
<comment type="caution">
    <text evidence="1">The sequence shown here is derived from an EMBL/GenBank/DDBJ whole genome shotgun (WGS) entry which is preliminary data.</text>
</comment>
<protein>
    <submittedName>
        <fullName evidence="1">Uncharacterized protein</fullName>
    </submittedName>
</protein>
<dbReference type="Proteomes" id="UP000295021">
    <property type="component" value="Unassembled WGS sequence"/>
</dbReference>
<gene>
    <name evidence="1" type="ORF">EV131_113169</name>
</gene>